<keyword evidence="7" id="KW-1185">Reference proteome</keyword>
<evidence type="ECO:0000313" key="6">
    <source>
        <dbReference type="EMBL" id="CBJ26567.1"/>
    </source>
</evidence>
<feature type="compositionally biased region" description="Basic and acidic residues" evidence="4">
    <location>
        <begin position="385"/>
        <end position="403"/>
    </location>
</feature>
<dbReference type="Gene3D" id="3.40.50.150">
    <property type="entry name" value="Vaccinia Virus protein VP39"/>
    <property type="match status" value="1"/>
</dbReference>
<dbReference type="SUPFAM" id="SSF53335">
    <property type="entry name" value="S-adenosyl-L-methionine-dependent methyltransferases"/>
    <property type="match status" value="1"/>
</dbReference>
<dbReference type="GO" id="GO:0003723">
    <property type="term" value="F:RNA binding"/>
    <property type="evidence" value="ECO:0007669"/>
    <property type="project" value="InterPro"/>
</dbReference>
<dbReference type="GO" id="GO:0030488">
    <property type="term" value="P:tRNA methylation"/>
    <property type="evidence" value="ECO:0007669"/>
    <property type="project" value="TreeGrafter"/>
</dbReference>
<feature type="region of interest" description="Disordered" evidence="4">
    <location>
        <begin position="15"/>
        <end position="46"/>
    </location>
</feature>
<dbReference type="EMBL" id="FN649758">
    <property type="protein sequence ID" value="CBJ26567.1"/>
    <property type="molecule type" value="Genomic_DNA"/>
</dbReference>
<dbReference type="InterPro" id="IPR029063">
    <property type="entry name" value="SAM-dependent_MTases_sf"/>
</dbReference>
<dbReference type="GO" id="GO:0005737">
    <property type="term" value="C:cytoplasm"/>
    <property type="evidence" value="ECO:0007669"/>
    <property type="project" value="UniProtKB-SubCell"/>
</dbReference>
<feature type="domain" description="THUMP" evidence="5">
    <location>
        <begin position="100"/>
        <end position="187"/>
    </location>
</feature>
<organism evidence="6 7">
    <name type="scientific">Ectocarpus siliculosus</name>
    <name type="common">Brown alga</name>
    <name type="synonym">Conferva siliculosa</name>
    <dbReference type="NCBI Taxonomy" id="2880"/>
    <lineage>
        <taxon>Eukaryota</taxon>
        <taxon>Sar</taxon>
        <taxon>Stramenopiles</taxon>
        <taxon>Ochrophyta</taxon>
        <taxon>PX clade</taxon>
        <taxon>Phaeophyceae</taxon>
        <taxon>Ectocarpales</taxon>
        <taxon>Ectocarpaceae</taxon>
        <taxon>Ectocarpus</taxon>
    </lineage>
</organism>
<dbReference type="AlphaFoldDB" id="D7FYS5"/>
<dbReference type="SUPFAM" id="SSF143437">
    <property type="entry name" value="THUMP domain-like"/>
    <property type="match status" value="1"/>
</dbReference>
<dbReference type="STRING" id="2880.D7FYS5"/>
<evidence type="ECO:0000313" key="7">
    <source>
        <dbReference type="Proteomes" id="UP000002630"/>
    </source>
</evidence>
<dbReference type="InterPro" id="IPR004114">
    <property type="entry name" value="THUMP_dom"/>
</dbReference>
<keyword evidence="2" id="KW-0489">Methyltransferase</keyword>
<dbReference type="InParanoid" id="D7FYS5"/>
<dbReference type="SMART" id="SM00981">
    <property type="entry name" value="THUMP"/>
    <property type="match status" value="1"/>
</dbReference>
<dbReference type="Proteomes" id="UP000002630">
    <property type="component" value="Linkage Group LG33"/>
</dbReference>
<accession>D7FYS5</accession>
<feature type="compositionally biased region" description="Polar residues" evidence="4">
    <location>
        <begin position="15"/>
        <end position="35"/>
    </location>
</feature>
<dbReference type="PANTHER" id="PTHR14911:SF13">
    <property type="entry name" value="TRNA (GUANINE(6)-N2)-METHYLTRANSFERASE THUMP3"/>
    <property type="match status" value="1"/>
</dbReference>
<reference evidence="6 7" key="1">
    <citation type="journal article" date="2010" name="Nature">
        <title>The Ectocarpus genome and the independent evolution of multicellularity in brown algae.</title>
        <authorList>
            <person name="Cock J.M."/>
            <person name="Sterck L."/>
            <person name="Rouze P."/>
            <person name="Scornet D."/>
            <person name="Allen A.E."/>
            <person name="Amoutzias G."/>
            <person name="Anthouard V."/>
            <person name="Artiguenave F."/>
            <person name="Aury J.M."/>
            <person name="Badger J.H."/>
            <person name="Beszteri B."/>
            <person name="Billiau K."/>
            <person name="Bonnet E."/>
            <person name="Bothwell J.H."/>
            <person name="Bowler C."/>
            <person name="Boyen C."/>
            <person name="Brownlee C."/>
            <person name="Carrano C.J."/>
            <person name="Charrier B."/>
            <person name="Cho G.Y."/>
            <person name="Coelho S.M."/>
            <person name="Collen J."/>
            <person name="Corre E."/>
            <person name="Da Silva C."/>
            <person name="Delage L."/>
            <person name="Delaroque N."/>
            <person name="Dittami S.M."/>
            <person name="Doulbeau S."/>
            <person name="Elias M."/>
            <person name="Farnham G."/>
            <person name="Gachon C.M."/>
            <person name="Gschloessl B."/>
            <person name="Heesch S."/>
            <person name="Jabbari K."/>
            <person name="Jubin C."/>
            <person name="Kawai H."/>
            <person name="Kimura K."/>
            <person name="Kloareg B."/>
            <person name="Kupper F.C."/>
            <person name="Lang D."/>
            <person name="Le Bail A."/>
            <person name="Leblanc C."/>
            <person name="Lerouge P."/>
            <person name="Lohr M."/>
            <person name="Lopez P.J."/>
            <person name="Martens C."/>
            <person name="Maumus F."/>
            <person name="Michel G."/>
            <person name="Miranda-Saavedra D."/>
            <person name="Morales J."/>
            <person name="Moreau H."/>
            <person name="Motomura T."/>
            <person name="Nagasato C."/>
            <person name="Napoli C.A."/>
            <person name="Nelson D.R."/>
            <person name="Nyvall-Collen P."/>
            <person name="Peters A.F."/>
            <person name="Pommier C."/>
            <person name="Potin P."/>
            <person name="Poulain J."/>
            <person name="Quesneville H."/>
            <person name="Read B."/>
            <person name="Rensing S.A."/>
            <person name="Ritter A."/>
            <person name="Rousvoal S."/>
            <person name="Samanta M."/>
            <person name="Samson G."/>
            <person name="Schroeder D.C."/>
            <person name="Segurens B."/>
            <person name="Strittmatter M."/>
            <person name="Tonon T."/>
            <person name="Tregear J.W."/>
            <person name="Valentin K."/>
            <person name="von Dassow P."/>
            <person name="Yamagishi T."/>
            <person name="Van de Peer Y."/>
            <person name="Wincker P."/>
        </authorList>
    </citation>
    <scope>NUCLEOTIDE SEQUENCE [LARGE SCALE GENOMIC DNA]</scope>
    <source>
        <strain evidence="7">Ec32 / CCAP1310/4</strain>
    </source>
</reference>
<proteinExistence type="predicted"/>
<dbReference type="OrthoDB" id="47730at2759"/>
<gene>
    <name evidence="6" type="ORF">Esi_0035_0031</name>
</gene>
<evidence type="ECO:0000256" key="1">
    <source>
        <dbReference type="ARBA" id="ARBA00004496"/>
    </source>
</evidence>
<dbReference type="FunFam" id="3.40.50.150:FF:000073">
    <property type="entry name" value="THUMP domain containing 3"/>
    <property type="match status" value="1"/>
</dbReference>
<dbReference type="EMBL" id="FN648542">
    <property type="protein sequence ID" value="CBJ26567.1"/>
    <property type="molecule type" value="Genomic_DNA"/>
</dbReference>
<dbReference type="eggNOG" id="ENOG502QSE5">
    <property type="taxonomic scope" value="Eukaryota"/>
</dbReference>
<keyword evidence="3" id="KW-0819">tRNA processing</keyword>
<evidence type="ECO:0000256" key="3">
    <source>
        <dbReference type="ARBA" id="ARBA00022694"/>
    </source>
</evidence>
<dbReference type="PANTHER" id="PTHR14911">
    <property type="entry name" value="THUMP DOMAIN-CONTAINING"/>
    <property type="match status" value="1"/>
</dbReference>
<dbReference type="Pfam" id="PF01170">
    <property type="entry name" value="UPF0020"/>
    <property type="match status" value="1"/>
</dbReference>
<dbReference type="GO" id="GO:0043527">
    <property type="term" value="C:tRNA methyltransferase complex"/>
    <property type="evidence" value="ECO:0007669"/>
    <property type="project" value="UniProtKB-ARBA"/>
</dbReference>
<dbReference type="GO" id="GO:0016423">
    <property type="term" value="F:tRNA (guanine) methyltransferase activity"/>
    <property type="evidence" value="ECO:0007669"/>
    <property type="project" value="TreeGrafter"/>
</dbReference>
<feature type="region of interest" description="Disordered" evidence="4">
    <location>
        <begin position="363"/>
        <end position="474"/>
    </location>
</feature>
<evidence type="ECO:0000259" key="5">
    <source>
        <dbReference type="SMART" id="SM00981"/>
    </source>
</evidence>
<name>D7FYS5_ECTSI</name>
<evidence type="ECO:0000256" key="2">
    <source>
        <dbReference type="ARBA" id="ARBA00022603"/>
    </source>
</evidence>
<sequence>MLRPRPCDRFVASSLDITRSPRQAAESTATSSPQKIASGAAPAEGPNTTEAALARLESLVTDSPLWPAAINVWKRFKVSQARSTQAAAAGAGGVSGTEPRDCPALGRPGQEMEDAPRPVGDIDVAGLKFRASVVRDGQHPFSSVEASPRLGGAVWSVNRGWTVDLKGYDVEVVAFILERGVAVGLALDGDRTKRCSHGRVPKEDKGFIETGKRMSSLRPSTAYLMLRMAEPVVGDVIVDCMCGVGTIPFLGAGWFPGVCLVGGEIDDSAIDHLRRNAQSLRRSPAGRAGAAGGACAWDAQSLPLRDGSVDAMVVDMPFGQSCGTPRQNARLYPLVMAEMARVLRPSGRAVLLVTQPHLLGVPGLRRDNQKDRKKLRKMAKQASRVGDRGDHDLGEGIEGRAASEETGSGERCGESTSRHAGNINSSSDGGMSKDIADTAGHGVENVTKQEKEDVDPSDSGELASPAPEKGTNDFPLCDSERSVCVAAAAPGALWRIRARHAVNVGGLISHLLLLDRTDEPPRSPRVDRRHRVVGAKAYCKRHHEGGAVS</sequence>
<keyword evidence="2" id="KW-0808">Transferase</keyword>
<comment type="subcellular location">
    <subcellularLocation>
        <location evidence="1">Cytoplasm</location>
    </subcellularLocation>
</comment>
<feature type="compositionally biased region" description="Polar residues" evidence="4">
    <location>
        <begin position="418"/>
        <end position="429"/>
    </location>
</feature>
<dbReference type="InterPro" id="IPR000241">
    <property type="entry name" value="RlmKL-like_Mtase"/>
</dbReference>
<dbReference type="Gene3D" id="3.30.2130.30">
    <property type="match status" value="1"/>
</dbReference>
<evidence type="ECO:0000256" key="4">
    <source>
        <dbReference type="SAM" id="MobiDB-lite"/>
    </source>
</evidence>
<protein>
    <recommendedName>
        <fullName evidence="5">THUMP domain-containing protein</fullName>
    </recommendedName>
</protein>